<evidence type="ECO:0000313" key="1">
    <source>
        <dbReference type="EMBL" id="SPR96608.1"/>
    </source>
</evidence>
<dbReference type="Proteomes" id="UP000256805">
    <property type="component" value="Unassembled WGS sequence"/>
</dbReference>
<organism evidence="1 2">
    <name type="scientific">Cupriavidus taiwanensis</name>
    <dbReference type="NCBI Taxonomy" id="164546"/>
    <lineage>
        <taxon>Bacteria</taxon>
        <taxon>Pseudomonadati</taxon>
        <taxon>Pseudomonadota</taxon>
        <taxon>Betaproteobacteria</taxon>
        <taxon>Burkholderiales</taxon>
        <taxon>Burkholderiaceae</taxon>
        <taxon>Cupriavidus</taxon>
    </lineage>
</organism>
<accession>A0A375IVH3</accession>
<name>A0A375IVH3_9BURK</name>
<gene>
    <name evidence="1" type="ORF">CBM2634_A140026</name>
</gene>
<proteinExistence type="predicted"/>
<dbReference type="EMBL" id="OVTA01000006">
    <property type="protein sequence ID" value="SPR96608.1"/>
    <property type="molecule type" value="Genomic_DNA"/>
</dbReference>
<protein>
    <submittedName>
        <fullName evidence="1">Uncharacterized protein</fullName>
    </submittedName>
</protein>
<dbReference type="AlphaFoldDB" id="A0A375IVH3"/>
<evidence type="ECO:0000313" key="2">
    <source>
        <dbReference type="Proteomes" id="UP000256805"/>
    </source>
</evidence>
<sequence length="131" mass="14683">MNAIQPCEVTPKMYEADRGDQPPGGCIDGAAVSAHATFFQKRRKQFIVDLPRLWIQVYKDGMHTRPYRGTGWRGKRQRGDQDLGIPLTGKLECQLQGAGTARDCHGVDTTKRLCEQRLELLYVPASVRDPA</sequence>
<reference evidence="1 2" key="1">
    <citation type="submission" date="2018-01" db="EMBL/GenBank/DDBJ databases">
        <authorList>
            <person name="Gaut B.S."/>
            <person name="Morton B.R."/>
            <person name="Clegg M.T."/>
            <person name="Duvall M.R."/>
        </authorList>
    </citation>
    <scope>NUCLEOTIDE SEQUENCE [LARGE SCALE GENOMIC DNA]</scope>
    <source>
        <strain evidence="1">Cupriavidus taiwanensis cmp 52</strain>
    </source>
</reference>